<accession>A0AAV5W2Y5</accession>
<evidence type="ECO:0000313" key="1">
    <source>
        <dbReference type="EMBL" id="GMT24838.1"/>
    </source>
</evidence>
<feature type="non-terminal residue" evidence="1">
    <location>
        <position position="117"/>
    </location>
</feature>
<reference evidence="1" key="1">
    <citation type="submission" date="2023-10" db="EMBL/GenBank/DDBJ databases">
        <title>Genome assembly of Pristionchus species.</title>
        <authorList>
            <person name="Yoshida K."/>
            <person name="Sommer R.J."/>
        </authorList>
    </citation>
    <scope>NUCLEOTIDE SEQUENCE</scope>
    <source>
        <strain evidence="1">RS5133</strain>
    </source>
</reference>
<feature type="non-terminal residue" evidence="1">
    <location>
        <position position="1"/>
    </location>
</feature>
<keyword evidence="2" id="KW-1185">Reference proteome</keyword>
<dbReference type="AlphaFoldDB" id="A0AAV5W2Y5"/>
<proteinExistence type="predicted"/>
<name>A0AAV5W2Y5_9BILA</name>
<dbReference type="EMBL" id="BTSY01000004">
    <property type="protein sequence ID" value="GMT24838.1"/>
    <property type="molecule type" value="Genomic_DNA"/>
</dbReference>
<sequence length="117" mass="13457">RVLPTDERERSLESIYQPMIDDVDALFKCIYIPFILSRQYSPASGRNTLSEWLGLHFEEGRGCEYGVRIEHGLISLVNCADKLSFHRIFAQLGNEAEFYAQRHFNSISEALQLVTMS</sequence>
<protein>
    <submittedName>
        <fullName evidence="1">Uncharacterized protein</fullName>
    </submittedName>
</protein>
<gene>
    <name evidence="1" type="ORF">PFISCL1PPCAC_16135</name>
</gene>
<evidence type="ECO:0000313" key="2">
    <source>
        <dbReference type="Proteomes" id="UP001432322"/>
    </source>
</evidence>
<organism evidence="1 2">
    <name type="scientific">Pristionchus fissidentatus</name>
    <dbReference type="NCBI Taxonomy" id="1538716"/>
    <lineage>
        <taxon>Eukaryota</taxon>
        <taxon>Metazoa</taxon>
        <taxon>Ecdysozoa</taxon>
        <taxon>Nematoda</taxon>
        <taxon>Chromadorea</taxon>
        <taxon>Rhabditida</taxon>
        <taxon>Rhabditina</taxon>
        <taxon>Diplogasteromorpha</taxon>
        <taxon>Diplogasteroidea</taxon>
        <taxon>Neodiplogasteridae</taxon>
        <taxon>Pristionchus</taxon>
    </lineage>
</organism>
<comment type="caution">
    <text evidence="1">The sequence shown here is derived from an EMBL/GenBank/DDBJ whole genome shotgun (WGS) entry which is preliminary data.</text>
</comment>
<dbReference type="Proteomes" id="UP001432322">
    <property type="component" value="Unassembled WGS sequence"/>
</dbReference>